<dbReference type="GO" id="GO:0005886">
    <property type="term" value="C:plasma membrane"/>
    <property type="evidence" value="ECO:0007669"/>
    <property type="project" value="TreeGrafter"/>
</dbReference>
<dbReference type="EMBL" id="VCGU01000001">
    <property type="protein sequence ID" value="TRY80648.1"/>
    <property type="molecule type" value="Genomic_DNA"/>
</dbReference>
<name>A0A553PSJ1_TIGCA</name>
<dbReference type="AlphaFoldDB" id="A0A553PSJ1"/>
<evidence type="ECO:0000259" key="2">
    <source>
        <dbReference type="PROSITE" id="PS50004"/>
    </source>
</evidence>
<dbReference type="SUPFAM" id="SSF49562">
    <property type="entry name" value="C2 domain (Calcium/lipid-binding domain, CaLB)"/>
    <property type="match status" value="2"/>
</dbReference>
<evidence type="ECO:0000313" key="3">
    <source>
        <dbReference type="EMBL" id="TRY80648.1"/>
    </source>
</evidence>
<dbReference type="GO" id="GO:0017156">
    <property type="term" value="P:calcium-ion regulated exocytosis"/>
    <property type="evidence" value="ECO:0007669"/>
    <property type="project" value="TreeGrafter"/>
</dbReference>
<dbReference type="GO" id="GO:0070382">
    <property type="term" value="C:exocytic vesicle"/>
    <property type="evidence" value="ECO:0007669"/>
    <property type="project" value="TreeGrafter"/>
</dbReference>
<proteinExistence type="predicted"/>
<dbReference type="CDD" id="cd00276">
    <property type="entry name" value="C2B_Synaptotagmin"/>
    <property type="match status" value="1"/>
</dbReference>
<dbReference type="PANTHER" id="PTHR10024:SF234">
    <property type="entry name" value="SYNAPTOTAGMIN-15-RELATED"/>
    <property type="match status" value="1"/>
</dbReference>
<protein>
    <recommendedName>
        <fullName evidence="2">C2 domain-containing protein</fullName>
    </recommendedName>
</protein>
<dbReference type="GO" id="GO:0005509">
    <property type="term" value="F:calcium ion binding"/>
    <property type="evidence" value="ECO:0007669"/>
    <property type="project" value="TreeGrafter"/>
</dbReference>
<accession>A0A553PSJ1</accession>
<dbReference type="GO" id="GO:0001786">
    <property type="term" value="F:phosphatidylserine binding"/>
    <property type="evidence" value="ECO:0007669"/>
    <property type="project" value="TreeGrafter"/>
</dbReference>
<evidence type="ECO:0000313" key="4">
    <source>
        <dbReference type="Proteomes" id="UP000318571"/>
    </source>
</evidence>
<dbReference type="GO" id="GO:0000149">
    <property type="term" value="F:SNARE binding"/>
    <property type="evidence" value="ECO:0007669"/>
    <property type="project" value="TreeGrafter"/>
</dbReference>
<sequence length="539" mass="60295">MKILMIVSGSSSMSKFTKGNGYMQWESALKDVALIDGSKEIEFVVPPTVSPYGSNRYLNNICRPVGTVSDHLTPNYTPSYANRTTSQSSEDGTPVINVVNKGWNMLQDVFTSSTSLNTDGSKKSNRSASLSVSSLGINHPSLNNLGAPNRLTSERRASTNSIYLTPSHSPAGRRSRSQSKGSIYMWTPPNKSPASSAPGSRKNSKPSICIEPAPEVVGNALLGGLNPSLYLDPEKSDKEETFPENHLGRLYFSIYYNSMSEALSVLIKKIRNLPKCTKESGITNKTYVKICLLPDERSQRRCSPSGDTFADLNPSFNENFVFQVSPQNLTPRTLRLLVFNIDVNRKHRVIGQTILELQDIDLNQGRLNLTADLEPYVKTLESDLPEVLISLCYNTSISRLTINLVEAKNLKSESGTQAPDTYMKLQLLHQAKEVKRKKTAIVKKEYNPQYQEAFNFKVDEDELAHTGLRITCMQHQTLLEKDRPLGMTVLGGFMFARGSGQEHWEDMTKNQKMHIQKWHKLTEADSKEKHKKLRAQDSI</sequence>
<dbReference type="Proteomes" id="UP000318571">
    <property type="component" value="Chromosome 12"/>
</dbReference>
<feature type="domain" description="C2" evidence="2">
    <location>
        <begin position="383"/>
        <end position="505"/>
    </location>
</feature>
<dbReference type="Pfam" id="PF00168">
    <property type="entry name" value="C2"/>
    <property type="match status" value="2"/>
</dbReference>
<dbReference type="GO" id="GO:0030276">
    <property type="term" value="F:clathrin binding"/>
    <property type="evidence" value="ECO:0007669"/>
    <property type="project" value="TreeGrafter"/>
</dbReference>
<dbReference type="InterPro" id="IPR000008">
    <property type="entry name" value="C2_dom"/>
</dbReference>
<organism evidence="3 4">
    <name type="scientific">Tigriopus californicus</name>
    <name type="common">Marine copepod</name>
    <dbReference type="NCBI Taxonomy" id="6832"/>
    <lineage>
        <taxon>Eukaryota</taxon>
        <taxon>Metazoa</taxon>
        <taxon>Ecdysozoa</taxon>
        <taxon>Arthropoda</taxon>
        <taxon>Crustacea</taxon>
        <taxon>Multicrustacea</taxon>
        <taxon>Hexanauplia</taxon>
        <taxon>Copepoda</taxon>
        <taxon>Harpacticoida</taxon>
        <taxon>Harpacticidae</taxon>
        <taxon>Tigriopus</taxon>
    </lineage>
</organism>
<dbReference type="STRING" id="6832.A0A553PSJ1"/>
<dbReference type="InterPro" id="IPR035892">
    <property type="entry name" value="C2_domain_sf"/>
</dbReference>
<dbReference type="OMA" id="ICIEPAP"/>
<dbReference type="PANTHER" id="PTHR10024">
    <property type="entry name" value="SYNAPTOTAGMIN"/>
    <property type="match status" value="1"/>
</dbReference>
<evidence type="ECO:0000256" key="1">
    <source>
        <dbReference type="SAM" id="MobiDB-lite"/>
    </source>
</evidence>
<comment type="caution">
    <text evidence="3">The sequence shown here is derived from an EMBL/GenBank/DDBJ whole genome shotgun (WGS) entry which is preliminary data.</text>
</comment>
<dbReference type="Gene3D" id="2.60.40.150">
    <property type="entry name" value="C2 domain"/>
    <property type="match status" value="2"/>
</dbReference>
<dbReference type="GO" id="GO:0005544">
    <property type="term" value="F:calcium-dependent phospholipid binding"/>
    <property type="evidence" value="ECO:0007669"/>
    <property type="project" value="TreeGrafter"/>
</dbReference>
<feature type="domain" description="C2" evidence="2">
    <location>
        <begin position="246"/>
        <end position="371"/>
    </location>
</feature>
<dbReference type="SMART" id="SM00239">
    <property type="entry name" value="C2"/>
    <property type="match status" value="2"/>
</dbReference>
<dbReference type="PROSITE" id="PS50004">
    <property type="entry name" value="C2"/>
    <property type="match status" value="2"/>
</dbReference>
<reference evidence="3 4" key="1">
    <citation type="journal article" date="2018" name="Nat. Ecol. Evol.">
        <title>Genomic signatures of mitonuclear coevolution across populations of Tigriopus californicus.</title>
        <authorList>
            <person name="Barreto F.S."/>
            <person name="Watson E.T."/>
            <person name="Lima T.G."/>
            <person name="Willett C.S."/>
            <person name="Edmands S."/>
            <person name="Li W."/>
            <person name="Burton R.S."/>
        </authorList>
    </citation>
    <scope>NUCLEOTIDE SEQUENCE [LARGE SCALE GENOMIC DNA]</scope>
    <source>
        <strain evidence="3 4">San Diego</strain>
    </source>
</reference>
<feature type="region of interest" description="Disordered" evidence="1">
    <location>
        <begin position="161"/>
        <end position="208"/>
    </location>
</feature>
<keyword evidence="4" id="KW-1185">Reference proteome</keyword>
<gene>
    <name evidence="3" type="ORF">TCAL_12468</name>
</gene>